<evidence type="ECO:0000256" key="1">
    <source>
        <dbReference type="ARBA" id="ARBA00023125"/>
    </source>
</evidence>
<dbReference type="Proteomes" id="UP000530654">
    <property type="component" value="Unassembled WGS sequence"/>
</dbReference>
<accession>A0A7Y2RB87</accession>
<dbReference type="GO" id="GO:0003677">
    <property type="term" value="F:DNA binding"/>
    <property type="evidence" value="ECO:0007669"/>
    <property type="project" value="UniProtKB-KW"/>
</dbReference>
<dbReference type="PANTHER" id="PTHR46558:SF4">
    <property type="entry name" value="DNA-BIDING PHAGE PROTEIN"/>
    <property type="match status" value="1"/>
</dbReference>
<evidence type="ECO:0000313" key="3">
    <source>
        <dbReference type="EMBL" id="NNH67794.1"/>
    </source>
</evidence>
<organism evidence="3 4">
    <name type="scientific">Rhizobium laguerreae</name>
    <dbReference type="NCBI Taxonomy" id="1076926"/>
    <lineage>
        <taxon>Bacteria</taxon>
        <taxon>Pseudomonadati</taxon>
        <taxon>Pseudomonadota</taxon>
        <taxon>Alphaproteobacteria</taxon>
        <taxon>Hyphomicrobiales</taxon>
        <taxon>Rhizobiaceae</taxon>
        <taxon>Rhizobium/Agrobacterium group</taxon>
        <taxon>Rhizobium</taxon>
    </lineage>
</organism>
<dbReference type="RefSeq" id="WP_170282857.1">
    <property type="nucleotide sequence ID" value="NZ_JABEQY010000047.1"/>
</dbReference>
<dbReference type="InterPro" id="IPR001387">
    <property type="entry name" value="Cro/C1-type_HTH"/>
</dbReference>
<comment type="caution">
    <text evidence="3">The sequence shown here is derived from an EMBL/GenBank/DDBJ whole genome shotgun (WGS) entry which is preliminary data.</text>
</comment>
<feature type="domain" description="HTH cro/C1-type" evidence="2">
    <location>
        <begin position="16"/>
        <end position="71"/>
    </location>
</feature>
<reference evidence="3 4" key="1">
    <citation type="submission" date="2020-04" db="EMBL/GenBank/DDBJ databases">
        <title>Rhizobium bacterial biofertilizers improve the content of phenolic compounds of Lactuca sativa L. under non-saline and saline-stress conditions.</title>
        <authorList>
            <person name="Ayuso-Calles M."/>
            <person name="Garcia-Estevez I."/>
            <person name="Jimenez-Gomez A."/>
            <person name="Flores-Felix J.D."/>
            <person name="Escribano-Bailon M."/>
            <person name="Rivas R."/>
        </authorList>
    </citation>
    <scope>NUCLEOTIDE SEQUENCE [LARGE SCALE GENOMIC DNA]</scope>
    <source>
        <strain evidence="3 4">GPTR02</strain>
    </source>
</reference>
<name>A0A7Y2RB87_9HYPH</name>
<dbReference type="CDD" id="cd00093">
    <property type="entry name" value="HTH_XRE"/>
    <property type="match status" value="1"/>
</dbReference>
<dbReference type="Gene3D" id="1.10.260.40">
    <property type="entry name" value="lambda repressor-like DNA-binding domains"/>
    <property type="match status" value="1"/>
</dbReference>
<evidence type="ECO:0000313" key="4">
    <source>
        <dbReference type="Proteomes" id="UP000530654"/>
    </source>
</evidence>
<dbReference type="AlphaFoldDB" id="A0A7Y2RB87"/>
<dbReference type="InterPro" id="IPR010982">
    <property type="entry name" value="Lambda_DNA-bd_dom_sf"/>
</dbReference>
<protein>
    <submittedName>
        <fullName evidence="3">Helix-turn-helix transcriptional regulator</fullName>
    </submittedName>
</protein>
<dbReference type="PANTHER" id="PTHR46558">
    <property type="entry name" value="TRACRIPTIONAL REGULATORY PROTEIN-RELATED-RELATED"/>
    <property type="match status" value="1"/>
</dbReference>
<dbReference type="PROSITE" id="PS50943">
    <property type="entry name" value="HTH_CROC1"/>
    <property type="match status" value="1"/>
</dbReference>
<sequence length="106" mass="11586">MPKTIRDTDIEAGARIKEMRKASGLSQGDLAEGLGITFQQIQKYENGSNRMSVGVFVAICQTLGASPMDILSSFFVEEELSSYPRLSTTVISLKEKLTQIRNLASA</sequence>
<evidence type="ECO:0000259" key="2">
    <source>
        <dbReference type="PROSITE" id="PS50943"/>
    </source>
</evidence>
<gene>
    <name evidence="3" type="ORF">HLI17_31840</name>
</gene>
<proteinExistence type="predicted"/>
<keyword evidence="1" id="KW-0238">DNA-binding</keyword>
<dbReference type="SMART" id="SM00530">
    <property type="entry name" value="HTH_XRE"/>
    <property type="match status" value="1"/>
</dbReference>
<dbReference type="Pfam" id="PF01381">
    <property type="entry name" value="HTH_3"/>
    <property type="match status" value="1"/>
</dbReference>
<dbReference type="EMBL" id="JABEQY010000047">
    <property type="protein sequence ID" value="NNH67794.1"/>
    <property type="molecule type" value="Genomic_DNA"/>
</dbReference>
<dbReference type="SUPFAM" id="SSF47413">
    <property type="entry name" value="lambda repressor-like DNA-binding domains"/>
    <property type="match status" value="1"/>
</dbReference>